<dbReference type="PANTHER" id="PTHR45138">
    <property type="entry name" value="REGULATORY COMPONENTS OF SENSORY TRANSDUCTION SYSTEM"/>
    <property type="match status" value="1"/>
</dbReference>
<dbReference type="InterPro" id="IPR050469">
    <property type="entry name" value="Diguanylate_Cyclase"/>
</dbReference>
<protein>
    <recommendedName>
        <fullName evidence="1">diguanylate cyclase</fullName>
        <ecNumber evidence="1">2.7.7.65</ecNumber>
    </recommendedName>
</protein>
<dbReference type="Pfam" id="PF00990">
    <property type="entry name" value="GGDEF"/>
    <property type="match status" value="1"/>
</dbReference>
<dbReference type="SMART" id="SM00267">
    <property type="entry name" value="GGDEF"/>
    <property type="match status" value="1"/>
</dbReference>
<dbReference type="CDD" id="cd01949">
    <property type="entry name" value="GGDEF"/>
    <property type="match status" value="1"/>
</dbReference>
<evidence type="ECO:0000256" key="1">
    <source>
        <dbReference type="ARBA" id="ARBA00012528"/>
    </source>
</evidence>
<feature type="domain" description="GGDEF" evidence="4">
    <location>
        <begin position="213"/>
        <end position="348"/>
    </location>
</feature>
<dbReference type="InterPro" id="IPR043128">
    <property type="entry name" value="Rev_trsase/Diguanyl_cyclase"/>
</dbReference>
<reference evidence="5 6" key="1">
    <citation type="submission" date="2019-03" db="EMBL/GenBank/DDBJ databases">
        <title>Genomic Encyclopedia of Type Strains, Phase IV (KMG-IV): sequencing the most valuable type-strain genomes for metagenomic binning, comparative biology and taxonomic classification.</title>
        <authorList>
            <person name="Goeker M."/>
        </authorList>
    </citation>
    <scope>NUCLEOTIDE SEQUENCE [LARGE SCALE GENOMIC DNA]</scope>
    <source>
        <strain evidence="5 6">DSM 25082</strain>
    </source>
</reference>
<evidence type="ECO:0000313" key="5">
    <source>
        <dbReference type="EMBL" id="TDP11982.1"/>
    </source>
</evidence>
<evidence type="ECO:0000313" key="6">
    <source>
        <dbReference type="Proteomes" id="UP000295357"/>
    </source>
</evidence>
<keyword evidence="3" id="KW-0175">Coiled coil</keyword>
<dbReference type="InterPro" id="IPR000160">
    <property type="entry name" value="GGDEF_dom"/>
</dbReference>
<dbReference type="PANTHER" id="PTHR45138:SF9">
    <property type="entry name" value="DIGUANYLATE CYCLASE DGCM-RELATED"/>
    <property type="match status" value="1"/>
</dbReference>
<proteinExistence type="predicted"/>
<dbReference type="EC" id="2.7.7.65" evidence="1"/>
<dbReference type="GO" id="GO:0005886">
    <property type="term" value="C:plasma membrane"/>
    <property type="evidence" value="ECO:0007669"/>
    <property type="project" value="TreeGrafter"/>
</dbReference>
<dbReference type="AlphaFoldDB" id="A0A4R6N8Z7"/>
<evidence type="ECO:0000259" key="4">
    <source>
        <dbReference type="PROSITE" id="PS50887"/>
    </source>
</evidence>
<dbReference type="GO" id="GO:1902201">
    <property type="term" value="P:negative regulation of bacterial-type flagellum-dependent cell motility"/>
    <property type="evidence" value="ECO:0007669"/>
    <property type="project" value="TreeGrafter"/>
</dbReference>
<organism evidence="5 6">
    <name type="scientific">Roseateles asaccharophilus</name>
    <dbReference type="NCBI Taxonomy" id="582607"/>
    <lineage>
        <taxon>Bacteria</taxon>
        <taxon>Pseudomonadati</taxon>
        <taxon>Pseudomonadota</taxon>
        <taxon>Betaproteobacteria</taxon>
        <taxon>Burkholderiales</taxon>
        <taxon>Sphaerotilaceae</taxon>
        <taxon>Roseateles</taxon>
    </lineage>
</organism>
<comment type="catalytic activity">
    <reaction evidence="2">
        <text>2 GTP = 3',3'-c-di-GMP + 2 diphosphate</text>
        <dbReference type="Rhea" id="RHEA:24898"/>
        <dbReference type="ChEBI" id="CHEBI:33019"/>
        <dbReference type="ChEBI" id="CHEBI:37565"/>
        <dbReference type="ChEBI" id="CHEBI:58805"/>
        <dbReference type="EC" id="2.7.7.65"/>
    </reaction>
</comment>
<evidence type="ECO:0000256" key="2">
    <source>
        <dbReference type="ARBA" id="ARBA00034247"/>
    </source>
</evidence>
<evidence type="ECO:0000256" key="3">
    <source>
        <dbReference type="SAM" id="Coils"/>
    </source>
</evidence>
<keyword evidence="6" id="KW-1185">Reference proteome</keyword>
<dbReference type="PROSITE" id="PS50887">
    <property type="entry name" value="GGDEF"/>
    <property type="match status" value="1"/>
</dbReference>
<dbReference type="FunFam" id="3.30.70.270:FF:000001">
    <property type="entry name" value="Diguanylate cyclase domain protein"/>
    <property type="match status" value="1"/>
</dbReference>
<gene>
    <name evidence="5" type="ORF">DFR39_102370</name>
</gene>
<accession>A0A4R6N8Z7</accession>
<comment type="caution">
    <text evidence="5">The sequence shown here is derived from an EMBL/GenBank/DDBJ whole genome shotgun (WGS) entry which is preliminary data.</text>
</comment>
<dbReference type="NCBIfam" id="TIGR00254">
    <property type="entry name" value="GGDEF"/>
    <property type="match status" value="1"/>
</dbReference>
<dbReference type="InterPro" id="IPR029787">
    <property type="entry name" value="Nucleotide_cyclase"/>
</dbReference>
<dbReference type="GO" id="GO:0052621">
    <property type="term" value="F:diguanylate cyclase activity"/>
    <property type="evidence" value="ECO:0007669"/>
    <property type="project" value="UniProtKB-EC"/>
</dbReference>
<feature type="coiled-coil region" evidence="3">
    <location>
        <begin position="123"/>
        <end position="171"/>
    </location>
</feature>
<dbReference type="Gene3D" id="3.30.70.270">
    <property type="match status" value="1"/>
</dbReference>
<dbReference type="SUPFAM" id="SSF55073">
    <property type="entry name" value="Nucleotide cyclase"/>
    <property type="match status" value="1"/>
</dbReference>
<dbReference type="Proteomes" id="UP000295357">
    <property type="component" value="Unassembled WGS sequence"/>
</dbReference>
<dbReference type="RefSeq" id="WP_162849441.1">
    <property type="nucleotide sequence ID" value="NZ_JAUFPJ010000002.1"/>
</dbReference>
<name>A0A4R6N8Z7_9BURK</name>
<dbReference type="GO" id="GO:0043709">
    <property type="term" value="P:cell adhesion involved in single-species biofilm formation"/>
    <property type="evidence" value="ECO:0007669"/>
    <property type="project" value="TreeGrafter"/>
</dbReference>
<dbReference type="EMBL" id="SNXE01000002">
    <property type="protein sequence ID" value="TDP11982.1"/>
    <property type="molecule type" value="Genomic_DNA"/>
</dbReference>
<sequence>MRYPDSMARSAEYLRLALPLMTRQRTALHPISYAVWYEFVSGRNPGLMQAVRERTRDGSVLEEDDTAALYREHLAEPLLDPEDARRVSEGLSRVLDNMASTAAEAGDRTARFDQSLLEWSRQLLDESTLNARAREQLQSLMEETRQMRQAMSTLQQRLDASHGEIAALREEVSLARSEALVDALTGLANRRAFERRLASCLRADEAPASPQEPSLCLVLGDIDFFKRVNDSYGHSFGDQVLRAVAQSMQRMISEPGLAARVGGEEFALLLPDTPLLQARQLAEQLRTAIASSSIRRANGEKAAERVTLSLGVTQLAPGESANDFFERADRALYASKRSGRNCVTVLAARAA</sequence>